<feature type="domain" description="Histidine kinase" evidence="7">
    <location>
        <begin position="372"/>
        <end position="572"/>
    </location>
</feature>
<dbReference type="InterPro" id="IPR003594">
    <property type="entry name" value="HATPase_dom"/>
</dbReference>
<comment type="catalytic activity">
    <reaction evidence="1">
        <text>ATP + protein L-histidine = ADP + protein N-phospho-L-histidine.</text>
        <dbReference type="EC" id="2.7.13.3"/>
    </reaction>
</comment>
<dbReference type="FunFam" id="3.30.565.10:FF:000016">
    <property type="entry name" value="Chemotaxis protein CheA, putative"/>
    <property type="match status" value="1"/>
</dbReference>
<dbReference type="PROSITE" id="PS50851">
    <property type="entry name" value="CHEW"/>
    <property type="match status" value="1"/>
</dbReference>
<dbReference type="Pfam" id="PF01584">
    <property type="entry name" value="CheW"/>
    <property type="match status" value="1"/>
</dbReference>
<dbReference type="SUPFAM" id="SSF55874">
    <property type="entry name" value="ATPase domain of HSP90 chaperone/DNA topoisomerase II/histidine kinase"/>
    <property type="match status" value="1"/>
</dbReference>
<feature type="domain" description="CheW-like" evidence="8">
    <location>
        <begin position="576"/>
        <end position="711"/>
    </location>
</feature>
<dbReference type="SUPFAM" id="SSF50341">
    <property type="entry name" value="CheW-like"/>
    <property type="match status" value="1"/>
</dbReference>
<proteinExistence type="predicted"/>
<dbReference type="InterPro" id="IPR051315">
    <property type="entry name" value="Bact_Chemotaxis_CheA"/>
</dbReference>
<dbReference type="InterPro" id="IPR036641">
    <property type="entry name" value="HPT_dom_sf"/>
</dbReference>
<dbReference type="SUPFAM" id="SSF47226">
    <property type="entry name" value="Histidine-containing phosphotransfer domain, HPT domain"/>
    <property type="match status" value="1"/>
</dbReference>
<evidence type="ECO:0000256" key="2">
    <source>
        <dbReference type="ARBA" id="ARBA00012438"/>
    </source>
</evidence>
<evidence type="ECO:0000256" key="4">
    <source>
        <dbReference type="ARBA" id="ARBA00022679"/>
    </source>
</evidence>
<evidence type="ECO:0000256" key="1">
    <source>
        <dbReference type="ARBA" id="ARBA00000085"/>
    </source>
</evidence>
<dbReference type="SMART" id="SM00073">
    <property type="entry name" value="HPT"/>
    <property type="match status" value="1"/>
</dbReference>
<dbReference type="PRINTS" id="PR00344">
    <property type="entry name" value="BCTRLSENSOR"/>
</dbReference>
<dbReference type="InterPro" id="IPR036890">
    <property type="entry name" value="HATPase_C_sf"/>
</dbReference>
<evidence type="ECO:0000259" key="9">
    <source>
        <dbReference type="PROSITE" id="PS50894"/>
    </source>
</evidence>
<gene>
    <name evidence="10" type="ORF">MNBD_NITROSPINAE01-104</name>
</gene>
<dbReference type="Gene3D" id="1.20.120.160">
    <property type="entry name" value="HPT domain"/>
    <property type="match status" value="1"/>
</dbReference>
<dbReference type="AlphaFoldDB" id="A0A3B1BYE1"/>
<feature type="domain" description="HPt" evidence="9">
    <location>
        <begin position="5"/>
        <end position="109"/>
    </location>
</feature>
<dbReference type="GO" id="GO:0004673">
    <property type="term" value="F:protein histidine kinase activity"/>
    <property type="evidence" value="ECO:0007669"/>
    <property type="project" value="UniProtKB-EC"/>
</dbReference>
<keyword evidence="4" id="KW-0808">Transferase</keyword>
<dbReference type="Gene3D" id="3.30.565.10">
    <property type="entry name" value="Histidine kinase-like ATPase, C-terminal domain"/>
    <property type="match status" value="1"/>
</dbReference>
<dbReference type="InterPro" id="IPR008207">
    <property type="entry name" value="Sig_transdc_His_kin_Hpt_dom"/>
</dbReference>
<dbReference type="InterPro" id="IPR004358">
    <property type="entry name" value="Sig_transdc_His_kin-like_C"/>
</dbReference>
<dbReference type="Pfam" id="PF02518">
    <property type="entry name" value="HATPase_c"/>
    <property type="match status" value="1"/>
</dbReference>
<dbReference type="GO" id="GO:0000160">
    <property type="term" value="P:phosphorelay signal transduction system"/>
    <property type="evidence" value="ECO:0007669"/>
    <property type="project" value="InterPro"/>
</dbReference>
<evidence type="ECO:0000259" key="8">
    <source>
        <dbReference type="PROSITE" id="PS50851"/>
    </source>
</evidence>
<dbReference type="PANTHER" id="PTHR43395:SF10">
    <property type="entry name" value="CHEMOTAXIS PROTEIN CHEA"/>
    <property type="match status" value="1"/>
</dbReference>
<dbReference type="PROSITE" id="PS50894">
    <property type="entry name" value="HPT"/>
    <property type="match status" value="1"/>
</dbReference>
<dbReference type="GO" id="GO:0006935">
    <property type="term" value="P:chemotaxis"/>
    <property type="evidence" value="ECO:0007669"/>
    <property type="project" value="InterPro"/>
</dbReference>
<protein>
    <recommendedName>
        <fullName evidence="2">histidine kinase</fullName>
        <ecNumber evidence="2">2.7.13.3</ecNumber>
    </recommendedName>
</protein>
<keyword evidence="5" id="KW-0547">Nucleotide-binding</keyword>
<dbReference type="PANTHER" id="PTHR43395">
    <property type="entry name" value="SENSOR HISTIDINE KINASE CHEA"/>
    <property type="match status" value="1"/>
</dbReference>
<dbReference type="SMART" id="SM00387">
    <property type="entry name" value="HATPase_c"/>
    <property type="match status" value="1"/>
</dbReference>
<accession>A0A3B1BYE1</accession>
<keyword evidence="6 10" id="KW-0418">Kinase</keyword>
<evidence type="ECO:0000256" key="3">
    <source>
        <dbReference type="ARBA" id="ARBA00022553"/>
    </source>
</evidence>
<reference evidence="10" key="1">
    <citation type="submission" date="2018-06" db="EMBL/GenBank/DDBJ databases">
        <authorList>
            <person name="Zhirakovskaya E."/>
        </authorList>
    </citation>
    <scope>NUCLEOTIDE SEQUENCE</scope>
</reference>
<dbReference type="CDD" id="cd00088">
    <property type="entry name" value="HPT"/>
    <property type="match status" value="1"/>
</dbReference>
<evidence type="ECO:0000313" key="10">
    <source>
        <dbReference type="EMBL" id="VAX15700.1"/>
    </source>
</evidence>
<dbReference type="Pfam" id="PF01627">
    <property type="entry name" value="Hpt"/>
    <property type="match status" value="1"/>
</dbReference>
<dbReference type="InterPro" id="IPR005467">
    <property type="entry name" value="His_kinase_dom"/>
</dbReference>
<dbReference type="SMART" id="SM00260">
    <property type="entry name" value="CheW"/>
    <property type="match status" value="1"/>
</dbReference>
<dbReference type="InterPro" id="IPR036061">
    <property type="entry name" value="CheW-like_dom_sf"/>
</dbReference>
<dbReference type="InterPro" id="IPR002545">
    <property type="entry name" value="CheW-lke_dom"/>
</dbReference>
<dbReference type="EC" id="2.7.13.3" evidence="2"/>
<dbReference type="Gene3D" id="2.30.30.40">
    <property type="entry name" value="SH3 Domains"/>
    <property type="match status" value="1"/>
</dbReference>
<organism evidence="10">
    <name type="scientific">hydrothermal vent metagenome</name>
    <dbReference type="NCBI Taxonomy" id="652676"/>
    <lineage>
        <taxon>unclassified sequences</taxon>
        <taxon>metagenomes</taxon>
        <taxon>ecological metagenomes</taxon>
    </lineage>
</organism>
<evidence type="ECO:0000256" key="5">
    <source>
        <dbReference type="ARBA" id="ARBA00022741"/>
    </source>
</evidence>
<evidence type="ECO:0000256" key="6">
    <source>
        <dbReference type="ARBA" id="ARBA00022777"/>
    </source>
</evidence>
<sequence length="711" mass="79287">MSSSTPEPEEELFLGFLEESDELVNDVEISSTALLKEPEDFEHIHGIFRAVHSLKGNSGIFNIRAVQSFCHAFENYMELLRDKSINLDTGVINFIIEGSDYLKNIFTRLSISGREVDLNNDENTFLEKLENQISQHTSDGKREKLRIELLQFFNKATSEGRMGDDSHLKDLYDSITGIDPELLKDRRKSSAVTKEKWMIGESDVTREYIDLNDLVNRAISGEMVEDTYNIFINSITGLMKQTEEAGASSAVEVLLAILGEFETLYQEELGMDEFLGESLKELLDKYAEYLTMLEPNNKTEPADVSGNGKRRESVSIDKSVRVNEILLDEFIGHVGELITLNELFSGLQKRLDGGETNNLSHDFKSTNQAFHELSGLLQKSLYEIRKAPLEQVFSKLPRVLRGVTKNTGKSTSLVTTGGDIEMDKSLLGKIETVLVHCVRNSADHGIETQQERTDAGKKAEGQIHISAWSDKNRVFLKISDDGNGVNVEKIRAHAIKNGFASAEDAVKLSDKDILDILMKPGFSTASSITETSGRGVGMDVLWSSVYEMGGELSLDNKPGLGLTINISVPLAYTTRIKLGLTMRVGDNIFLIPAENVRESFRVAKDDVNTIEGKGEVVSRWGRVYSLVRLSNLLNIPSSYNNVWDAICMLVDYKGTSMCLLVDEILGQRQIVYKELTVQTREPCVFEGVSILDGRSMALILNVGGIIKQFEE</sequence>
<evidence type="ECO:0000259" key="7">
    <source>
        <dbReference type="PROSITE" id="PS50109"/>
    </source>
</evidence>
<name>A0A3B1BYE1_9ZZZZ</name>
<keyword evidence="3" id="KW-0597">Phosphoprotein</keyword>
<dbReference type="PROSITE" id="PS50109">
    <property type="entry name" value="HIS_KIN"/>
    <property type="match status" value="1"/>
</dbReference>
<dbReference type="EMBL" id="UOGC01000019">
    <property type="protein sequence ID" value="VAX15700.1"/>
    <property type="molecule type" value="Genomic_DNA"/>
</dbReference>